<dbReference type="Gramene" id="PNW74061">
    <property type="protein sequence ID" value="PNW74061"/>
    <property type="gene ID" value="CHLRE_13g583787v5"/>
</dbReference>
<organism evidence="2 3">
    <name type="scientific">Chlamydomonas reinhardtii</name>
    <name type="common">Chlamydomonas smithii</name>
    <dbReference type="NCBI Taxonomy" id="3055"/>
    <lineage>
        <taxon>Eukaryota</taxon>
        <taxon>Viridiplantae</taxon>
        <taxon>Chlorophyta</taxon>
        <taxon>core chlorophytes</taxon>
        <taxon>Chlorophyceae</taxon>
        <taxon>CS clade</taxon>
        <taxon>Chlamydomonadales</taxon>
        <taxon>Chlamydomonadaceae</taxon>
        <taxon>Chlamydomonas</taxon>
    </lineage>
</organism>
<feature type="chain" id="PRO_5014456853" description="Secreted protein" evidence="1">
    <location>
        <begin position="16"/>
        <end position="90"/>
    </location>
</feature>
<dbReference type="InParanoid" id="A0A2K3D0K3"/>
<sequence length="90" mass="10061">MTGLALPSANHCVCAAFLLQAWLLCLDVCRHHRHISVARTDSPRQLKHFVEEKNPSQASLRARFWLIVALYEAPLSSLPALLSATYYISA</sequence>
<feature type="signal peptide" evidence="1">
    <location>
        <begin position="1"/>
        <end position="15"/>
    </location>
</feature>
<proteinExistence type="predicted"/>
<name>A0A2K3D0K3_CHLRE</name>
<evidence type="ECO:0000313" key="3">
    <source>
        <dbReference type="Proteomes" id="UP000006906"/>
    </source>
</evidence>
<protein>
    <recommendedName>
        <fullName evidence="4">Secreted protein</fullName>
    </recommendedName>
</protein>
<dbReference type="AlphaFoldDB" id="A0A2K3D0K3"/>
<dbReference type="KEGG" id="cre:CHLRE_13g583787v5"/>
<dbReference type="PaxDb" id="3055-EDO96277"/>
<dbReference type="GeneID" id="5725763"/>
<accession>A0A2K3D0K3</accession>
<gene>
    <name evidence="2" type="ORF">CHLRE_13g583787v5</name>
</gene>
<evidence type="ECO:0000313" key="2">
    <source>
        <dbReference type="EMBL" id="PNW74061.1"/>
    </source>
</evidence>
<reference evidence="2 3" key="1">
    <citation type="journal article" date="2007" name="Science">
        <title>The Chlamydomonas genome reveals the evolution of key animal and plant functions.</title>
        <authorList>
            <person name="Merchant S.S."/>
            <person name="Prochnik S.E."/>
            <person name="Vallon O."/>
            <person name="Harris E.H."/>
            <person name="Karpowicz S.J."/>
            <person name="Witman G.B."/>
            <person name="Terry A."/>
            <person name="Salamov A."/>
            <person name="Fritz-Laylin L.K."/>
            <person name="Marechal-Drouard L."/>
            <person name="Marshall W.F."/>
            <person name="Qu L.H."/>
            <person name="Nelson D.R."/>
            <person name="Sanderfoot A.A."/>
            <person name="Spalding M.H."/>
            <person name="Kapitonov V.V."/>
            <person name="Ren Q."/>
            <person name="Ferris P."/>
            <person name="Lindquist E."/>
            <person name="Shapiro H."/>
            <person name="Lucas S.M."/>
            <person name="Grimwood J."/>
            <person name="Schmutz J."/>
            <person name="Cardol P."/>
            <person name="Cerutti H."/>
            <person name="Chanfreau G."/>
            <person name="Chen C.L."/>
            <person name="Cognat V."/>
            <person name="Croft M.T."/>
            <person name="Dent R."/>
            <person name="Dutcher S."/>
            <person name="Fernandez E."/>
            <person name="Fukuzawa H."/>
            <person name="Gonzalez-Ballester D."/>
            <person name="Gonzalez-Halphen D."/>
            <person name="Hallmann A."/>
            <person name="Hanikenne M."/>
            <person name="Hippler M."/>
            <person name="Inwood W."/>
            <person name="Jabbari K."/>
            <person name="Kalanon M."/>
            <person name="Kuras R."/>
            <person name="Lefebvre P.A."/>
            <person name="Lemaire S.D."/>
            <person name="Lobanov A.V."/>
            <person name="Lohr M."/>
            <person name="Manuell A."/>
            <person name="Meier I."/>
            <person name="Mets L."/>
            <person name="Mittag M."/>
            <person name="Mittelmeier T."/>
            <person name="Moroney J.V."/>
            <person name="Moseley J."/>
            <person name="Napoli C."/>
            <person name="Nedelcu A.M."/>
            <person name="Niyogi K."/>
            <person name="Novoselov S.V."/>
            <person name="Paulsen I.T."/>
            <person name="Pazour G."/>
            <person name="Purton S."/>
            <person name="Ral J.P."/>
            <person name="Riano-Pachon D.M."/>
            <person name="Riekhof W."/>
            <person name="Rymarquis L."/>
            <person name="Schroda M."/>
            <person name="Stern D."/>
            <person name="Umen J."/>
            <person name="Willows R."/>
            <person name="Wilson N."/>
            <person name="Zimmer S.L."/>
            <person name="Allmer J."/>
            <person name="Balk J."/>
            <person name="Bisova K."/>
            <person name="Chen C.J."/>
            <person name="Elias M."/>
            <person name="Gendler K."/>
            <person name="Hauser C."/>
            <person name="Lamb M.R."/>
            <person name="Ledford H."/>
            <person name="Long J.C."/>
            <person name="Minagawa J."/>
            <person name="Page M.D."/>
            <person name="Pan J."/>
            <person name="Pootakham W."/>
            <person name="Roje S."/>
            <person name="Rose A."/>
            <person name="Stahlberg E."/>
            <person name="Terauchi A.M."/>
            <person name="Yang P."/>
            <person name="Ball S."/>
            <person name="Bowler C."/>
            <person name="Dieckmann C.L."/>
            <person name="Gladyshev V.N."/>
            <person name="Green P."/>
            <person name="Jorgensen R."/>
            <person name="Mayfield S."/>
            <person name="Mueller-Roeber B."/>
            <person name="Rajamani S."/>
            <person name="Sayre R.T."/>
            <person name="Brokstein P."/>
            <person name="Dubchak I."/>
            <person name="Goodstein D."/>
            <person name="Hornick L."/>
            <person name="Huang Y.W."/>
            <person name="Jhaveri J."/>
            <person name="Luo Y."/>
            <person name="Martinez D."/>
            <person name="Ngau W.C."/>
            <person name="Otillar B."/>
            <person name="Poliakov A."/>
            <person name="Porter A."/>
            <person name="Szajkowski L."/>
            <person name="Werner G."/>
            <person name="Zhou K."/>
            <person name="Grigoriev I.V."/>
            <person name="Rokhsar D.S."/>
            <person name="Grossman A.R."/>
        </authorList>
    </citation>
    <scope>NUCLEOTIDE SEQUENCE [LARGE SCALE GENOMIC DNA]</scope>
    <source>
        <strain evidence="3">CC-503</strain>
    </source>
</reference>
<dbReference type="RefSeq" id="XP_042917596.1">
    <property type="nucleotide sequence ID" value="XM_043069621.1"/>
</dbReference>
<dbReference type="EMBL" id="CM008974">
    <property type="protein sequence ID" value="PNW74061.1"/>
    <property type="molecule type" value="Genomic_DNA"/>
</dbReference>
<keyword evidence="3" id="KW-1185">Reference proteome</keyword>
<keyword evidence="1" id="KW-0732">Signal</keyword>
<evidence type="ECO:0000256" key="1">
    <source>
        <dbReference type="SAM" id="SignalP"/>
    </source>
</evidence>
<evidence type="ECO:0008006" key="4">
    <source>
        <dbReference type="Google" id="ProtNLM"/>
    </source>
</evidence>
<dbReference type="Proteomes" id="UP000006906">
    <property type="component" value="Chromosome 13"/>
</dbReference>